<dbReference type="AlphaFoldDB" id="A0AAP0EMW2"/>
<comment type="caution">
    <text evidence="2">The sequence shown here is derived from an EMBL/GenBank/DDBJ whole genome shotgun (WGS) entry which is preliminary data.</text>
</comment>
<sequence>MPQYKGDRPSPKYEGGPSLNKLERRIVEEFLEFATRYDVSPVRVEVLTLKLKGHAINEDSDHVLLNALAVAPVPFDREPEMENHNTPYDGAVNQSGSPNIRHDERHSDGRPDVGAGNEDIDDYNSDPDRGWGSTRSSEWKT</sequence>
<name>A0AAP0EMW2_9MAGN</name>
<proteinExistence type="predicted"/>
<gene>
    <name evidence="2" type="ORF">Sjap_024896</name>
</gene>
<organism evidence="2 3">
    <name type="scientific">Stephania japonica</name>
    <dbReference type="NCBI Taxonomy" id="461633"/>
    <lineage>
        <taxon>Eukaryota</taxon>
        <taxon>Viridiplantae</taxon>
        <taxon>Streptophyta</taxon>
        <taxon>Embryophyta</taxon>
        <taxon>Tracheophyta</taxon>
        <taxon>Spermatophyta</taxon>
        <taxon>Magnoliopsida</taxon>
        <taxon>Ranunculales</taxon>
        <taxon>Menispermaceae</taxon>
        <taxon>Menispermoideae</taxon>
        <taxon>Cissampelideae</taxon>
        <taxon>Stephania</taxon>
    </lineage>
</organism>
<feature type="region of interest" description="Disordered" evidence="1">
    <location>
        <begin position="76"/>
        <end position="141"/>
    </location>
</feature>
<accession>A0AAP0EMW2</accession>
<feature type="compositionally biased region" description="Basic and acidic residues" evidence="1">
    <location>
        <begin position="1"/>
        <end position="11"/>
    </location>
</feature>
<dbReference type="EMBL" id="JBBNAE010000010">
    <property type="protein sequence ID" value="KAK9091719.1"/>
    <property type="molecule type" value="Genomic_DNA"/>
</dbReference>
<protein>
    <submittedName>
        <fullName evidence="2">Uncharacterized protein</fullName>
    </submittedName>
</protein>
<evidence type="ECO:0000313" key="2">
    <source>
        <dbReference type="EMBL" id="KAK9091719.1"/>
    </source>
</evidence>
<reference evidence="2 3" key="1">
    <citation type="submission" date="2024-01" db="EMBL/GenBank/DDBJ databases">
        <title>Genome assemblies of Stephania.</title>
        <authorList>
            <person name="Yang L."/>
        </authorList>
    </citation>
    <scope>NUCLEOTIDE SEQUENCE [LARGE SCALE GENOMIC DNA]</scope>
    <source>
        <strain evidence="2">QJT</strain>
        <tissue evidence="2">Leaf</tissue>
    </source>
</reference>
<evidence type="ECO:0000256" key="1">
    <source>
        <dbReference type="SAM" id="MobiDB-lite"/>
    </source>
</evidence>
<dbReference type="Proteomes" id="UP001417504">
    <property type="component" value="Unassembled WGS sequence"/>
</dbReference>
<feature type="region of interest" description="Disordered" evidence="1">
    <location>
        <begin position="1"/>
        <end position="20"/>
    </location>
</feature>
<evidence type="ECO:0000313" key="3">
    <source>
        <dbReference type="Proteomes" id="UP001417504"/>
    </source>
</evidence>
<keyword evidence="3" id="KW-1185">Reference proteome</keyword>
<feature type="compositionally biased region" description="Basic and acidic residues" evidence="1">
    <location>
        <begin position="100"/>
        <end position="111"/>
    </location>
</feature>